<protein>
    <recommendedName>
        <fullName evidence="4">Cation/H+ exchanger domain-containing protein</fullName>
    </recommendedName>
</protein>
<sequence length="411" mass="42454">MPLSFSDLEPSPLLLFGLLLLAGTAGGELSRRVFNLPRTTGYVLVGVMLGNSGLRWVDPYVLGAAQFFIYPALGLILFELGNRLPAPGEGFDRRLVLTGLAESGGVLAVVGGVLLWAGADPLTAGFGAAVALSTSPAITIATTADVGADGPSTRRLYGLVAINGCVAFTMMCLLRPLMQTDDAGLTVAHVAGAFAELLLSVALGAGLAALACRAAGWLGHHAEHQHLMLLGLIVIGTGLPLSLDVSPLLTLLSFGVLTRLLDRQGRVVALRIASDARVFLVVTFVLAGAALDIGELLMHWPLAVALALARFGGHWGVLHVAGRLDGQAPALALFTAVGLLPMSSVALVLLGDAGLAGSDAPHLAGALMGLIVLMQLLGPLCTQLAIIGFGEARRYQPRRGKRHLPNGARPS</sequence>
<feature type="transmembrane region" description="Helical" evidence="1">
    <location>
        <begin position="60"/>
        <end position="78"/>
    </location>
</feature>
<evidence type="ECO:0000313" key="3">
    <source>
        <dbReference type="Proteomes" id="UP000580043"/>
    </source>
</evidence>
<dbReference type="AlphaFoldDB" id="A0A848G5A2"/>
<feature type="transmembrane region" description="Helical" evidence="1">
    <location>
        <begin position="190"/>
        <end position="210"/>
    </location>
</feature>
<dbReference type="InterPro" id="IPR038770">
    <property type="entry name" value="Na+/solute_symporter_sf"/>
</dbReference>
<organism evidence="2 3">
    <name type="scientific">Zoogloea dura</name>
    <dbReference type="NCBI Taxonomy" id="2728840"/>
    <lineage>
        <taxon>Bacteria</taxon>
        <taxon>Pseudomonadati</taxon>
        <taxon>Pseudomonadota</taxon>
        <taxon>Betaproteobacteria</taxon>
        <taxon>Rhodocyclales</taxon>
        <taxon>Zoogloeaceae</taxon>
        <taxon>Zoogloea</taxon>
    </lineage>
</organism>
<accession>A0A848G5A2</accession>
<dbReference type="PANTHER" id="PTHR43021:SF2">
    <property type="entry name" value="CATION_H+ EXCHANGER DOMAIN-CONTAINING PROTEIN"/>
    <property type="match status" value="1"/>
</dbReference>
<dbReference type="PANTHER" id="PTHR43021">
    <property type="entry name" value="NA(+)/H(+) ANTIPORTER-RELATED"/>
    <property type="match status" value="1"/>
</dbReference>
<keyword evidence="1" id="KW-0472">Membrane</keyword>
<proteinExistence type="predicted"/>
<feature type="transmembrane region" description="Helical" evidence="1">
    <location>
        <begin position="124"/>
        <end position="144"/>
    </location>
</feature>
<feature type="transmembrane region" description="Helical" evidence="1">
    <location>
        <begin position="99"/>
        <end position="118"/>
    </location>
</feature>
<dbReference type="Gene3D" id="1.20.1530.20">
    <property type="match status" value="1"/>
</dbReference>
<evidence type="ECO:0000256" key="1">
    <source>
        <dbReference type="SAM" id="Phobius"/>
    </source>
</evidence>
<feature type="transmembrane region" description="Helical" evidence="1">
    <location>
        <begin position="156"/>
        <end position="178"/>
    </location>
</feature>
<feature type="transmembrane region" description="Helical" evidence="1">
    <location>
        <begin position="363"/>
        <end position="389"/>
    </location>
</feature>
<dbReference type="EMBL" id="JABBGA010000008">
    <property type="protein sequence ID" value="NML26479.1"/>
    <property type="molecule type" value="Genomic_DNA"/>
</dbReference>
<feature type="transmembrane region" description="Helical" evidence="1">
    <location>
        <begin position="330"/>
        <end position="351"/>
    </location>
</feature>
<name>A0A848G5A2_9RHOO</name>
<evidence type="ECO:0000313" key="2">
    <source>
        <dbReference type="EMBL" id="NML26479.1"/>
    </source>
</evidence>
<keyword evidence="3" id="KW-1185">Reference proteome</keyword>
<dbReference type="RefSeq" id="WP_169146012.1">
    <property type="nucleotide sequence ID" value="NZ_JABBGA010000008.1"/>
</dbReference>
<reference evidence="2 3" key="1">
    <citation type="submission" date="2020-04" db="EMBL/GenBank/DDBJ databases">
        <title>Zoogloea sp. G-4-1-14 isolated from soil.</title>
        <authorList>
            <person name="Dahal R.H."/>
        </authorList>
    </citation>
    <scope>NUCLEOTIDE SEQUENCE [LARGE SCALE GENOMIC DNA]</scope>
    <source>
        <strain evidence="2 3">G-4-1-14</strain>
    </source>
</reference>
<dbReference type="Proteomes" id="UP000580043">
    <property type="component" value="Unassembled WGS sequence"/>
</dbReference>
<keyword evidence="1" id="KW-1133">Transmembrane helix</keyword>
<gene>
    <name evidence="2" type="ORF">HHL15_12050</name>
</gene>
<feature type="transmembrane region" description="Helical" evidence="1">
    <location>
        <begin position="297"/>
        <end position="318"/>
    </location>
</feature>
<evidence type="ECO:0008006" key="4">
    <source>
        <dbReference type="Google" id="ProtNLM"/>
    </source>
</evidence>
<keyword evidence="1" id="KW-0812">Transmembrane</keyword>
<comment type="caution">
    <text evidence="2">The sequence shown here is derived from an EMBL/GenBank/DDBJ whole genome shotgun (WGS) entry which is preliminary data.</text>
</comment>